<keyword evidence="2" id="KW-0812">Transmembrane</keyword>
<dbReference type="NCBIfam" id="NF038353">
    <property type="entry name" value="FxLYD_dom"/>
    <property type="match status" value="1"/>
</dbReference>
<gene>
    <name evidence="4" type="ORF">HJA_08594</name>
</gene>
<feature type="transmembrane region" description="Helical" evidence="2">
    <location>
        <begin position="73"/>
        <end position="95"/>
    </location>
</feature>
<dbReference type="EMBL" id="ARYJ01000005">
    <property type="protein sequence ID" value="KCZ88412.1"/>
    <property type="molecule type" value="Genomic_DNA"/>
</dbReference>
<dbReference type="NCBIfam" id="TIGR02098">
    <property type="entry name" value="MJ0042_CXXC"/>
    <property type="match status" value="1"/>
</dbReference>
<feature type="region of interest" description="Disordered" evidence="1">
    <location>
        <begin position="214"/>
        <end position="245"/>
    </location>
</feature>
<feature type="compositionally biased region" description="Low complexity" evidence="1">
    <location>
        <begin position="216"/>
        <end position="233"/>
    </location>
</feature>
<dbReference type="OrthoDB" id="7159357at2"/>
<keyword evidence="5" id="KW-1185">Reference proteome</keyword>
<keyword evidence="2" id="KW-0472">Membrane</keyword>
<evidence type="ECO:0000256" key="1">
    <source>
        <dbReference type="SAM" id="MobiDB-lite"/>
    </source>
</evidence>
<dbReference type="Pfam" id="PF13717">
    <property type="entry name" value="Zn_ribbon_4"/>
    <property type="match status" value="1"/>
</dbReference>
<proteinExistence type="predicted"/>
<evidence type="ECO:0000256" key="2">
    <source>
        <dbReference type="SAM" id="Phobius"/>
    </source>
</evidence>
<sequence>MILTCPNCETQYFADDSTIGESGRTVKCAACGHSWFVAPPGLEMDPARANPAAAHEIYRERVREQRRRKSRTVALLSWIGTAVLFFALGVAAIMFRNDVVKVFPRAAAAYKMAGFTVNRFGIEFADIERSRTFNDTIPVVTVSGRAVNVARSTVDTPLVKVDLKDERGRTVATRFGAIQPAQLAAGSEGSFQVVLEQAPMESFQVELSLVDRGDAPPDALAAPAPAADAALPEAADEIPAGEDTE</sequence>
<dbReference type="Proteomes" id="UP000024816">
    <property type="component" value="Unassembled WGS sequence"/>
</dbReference>
<dbReference type="InterPro" id="IPR047676">
    <property type="entry name" value="FxLYD_dom"/>
</dbReference>
<keyword evidence="2" id="KW-1133">Transmembrane helix</keyword>
<dbReference type="InterPro" id="IPR011723">
    <property type="entry name" value="Znf/thioredoxin_put"/>
</dbReference>
<dbReference type="RefSeq" id="WP_035581041.1">
    <property type="nucleotide sequence ID" value="NZ_ARYJ01000005.1"/>
</dbReference>
<feature type="compositionally biased region" description="Acidic residues" evidence="1">
    <location>
        <begin position="234"/>
        <end position="245"/>
    </location>
</feature>
<evidence type="ECO:0000313" key="5">
    <source>
        <dbReference type="Proteomes" id="UP000024816"/>
    </source>
</evidence>
<feature type="domain" description="Zinc finger/thioredoxin putative" evidence="3">
    <location>
        <begin position="1"/>
        <end position="36"/>
    </location>
</feature>
<dbReference type="AlphaFoldDB" id="A0A059FCT8"/>
<protein>
    <recommendedName>
        <fullName evidence="3">Zinc finger/thioredoxin putative domain-containing protein</fullName>
    </recommendedName>
</protein>
<comment type="caution">
    <text evidence="4">The sequence shown here is derived from an EMBL/GenBank/DDBJ whole genome shotgun (WGS) entry which is preliminary data.</text>
</comment>
<dbReference type="PATRIC" id="fig|1280952.3.peg.1710"/>
<organism evidence="4 5">
    <name type="scientific">Hyphomonas jannaschiana VP2</name>
    <dbReference type="NCBI Taxonomy" id="1280952"/>
    <lineage>
        <taxon>Bacteria</taxon>
        <taxon>Pseudomonadati</taxon>
        <taxon>Pseudomonadota</taxon>
        <taxon>Alphaproteobacteria</taxon>
        <taxon>Hyphomonadales</taxon>
        <taxon>Hyphomonadaceae</taxon>
        <taxon>Hyphomonas</taxon>
    </lineage>
</organism>
<evidence type="ECO:0000313" key="4">
    <source>
        <dbReference type="EMBL" id="KCZ88412.1"/>
    </source>
</evidence>
<dbReference type="eggNOG" id="ENOG5032ZVA">
    <property type="taxonomic scope" value="Bacteria"/>
</dbReference>
<accession>A0A059FCT8</accession>
<reference evidence="4 5" key="1">
    <citation type="journal article" date="2014" name="Antonie Van Leeuwenhoek">
        <title>Hyphomonas beringensis sp. nov. and Hyphomonas chukchiensis sp. nov., isolated from surface seawater of the Bering Sea and Chukchi Sea.</title>
        <authorList>
            <person name="Li C."/>
            <person name="Lai Q."/>
            <person name="Li G."/>
            <person name="Dong C."/>
            <person name="Wang J."/>
            <person name="Liao Y."/>
            <person name="Shao Z."/>
        </authorList>
    </citation>
    <scope>NUCLEOTIDE SEQUENCE [LARGE SCALE GENOMIC DNA]</scope>
    <source>
        <strain evidence="4 5">VP2</strain>
    </source>
</reference>
<evidence type="ECO:0000259" key="3">
    <source>
        <dbReference type="Pfam" id="PF13717"/>
    </source>
</evidence>
<dbReference type="STRING" id="1280952.HJA_08594"/>
<name>A0A059FCT8_9PROT</name>